<accession>A0A6A7C8N8</accession>
<dbReference type="EMBL" id="MU005961">
    <property type="protein sequence ID" value="KAF2863345.1"/>
    <property type="molecule type" value="Genomic_DNA"/>
</dbReference>
<dbReference type="OrthoDB" id="5402392at2759"/>
<sequence>MALNDCPLPDVARALELYIRPRHEVTNIRNALHAHLRDHVCEQDAPLTSVNLDFDHKQAKNPLLLSPSGLTGVRKAYVEALRAHAAAWTEYESMKRGLNQLGTSNEMSARPKTMASDFFPLLKQRERRRKLRILERAIPQINAEGERVVSQRPEDAVDHKVGPLPLPPSNEALHGVPTDVEEQIFQLKRAILTCQKHKDTTKTTVPDELSALQQAHMLLTEWIEDQLSIIGAGEADDPSSNVMPGETLDISHVEAMYERYVAIRQRLIDTVNRTSPPDISREYQTPGPERPTSATDRVAVDAEAVLPYLSRLGAAKRREETAERQRSQLRQVMENGQSDNGRLVARLVDESHLVEPSTMKIDEWATAARERERTTETMVRQQLQTGQAFITQADNLLEERAHINIVLN</sequence>
<evidence type="ECO:0000313" key="3">
    <source>
        <dbReference type="Proteomes" id="UP000799421"/>
    </source>
</evidence>
<dbReference type="AlphaFoldDB" id="A0A6A7C8N8"/>
<evidence type="ECO:0000313" key="2">
    <source>
        <dbReference type="EMBL" id="KAF2863345.1"/>
    </source>
</evidence>
<evidence type="ECO:0000256" key="1">
    <source>
        <dbReference type="SAM" id="MobiDB-lite"/>
    </source>
</evidence>
<feature type="region of interest" description="Disordered" evidence="1">
    <location>
        <begin position="273"/>
        <end position="294"/>
    </location>
</feature>
<dbReference type="Proteomes" id="UP000799421">
    <property type="component" value="Unassembled WGS sequence"/>
</dbReference>
<protein>
    <submittedName>
        <fullName evidence="2">Uncharacterized protein</fullName>
    </submittedName>
</protein>
<gene>
    <name evidence="2" type="ORF">K470DRAFT_210894</name>
</gene>
<keyword evidence="3" id="KW-1185">Reference proteome</keyword>
<reference evidence="2" key="1">
    <citation type="journal article" date="2020" name="Stud. Mycol.">
        <title>101 Dothideomycetes genomes: a test case for predicting lifestyles and emergence of pathogens.</title>
        <authorList>
            <person name="Haridas S."/>
            <person name="Albert R."/>
            <person name="Binder M."/>
            <person name="Bloem J."/>
            <person name="Labutti K."/>
            <person name="Salamov A."/>
            <person name="Andreopoulos B."/>
            <person name="Baker S."/>
            <person name="Barry K."/>
            <person name="Bills G."/>
            <person name="Bluhm B."/>
            <person name="Cannon C."/>
            <person name="Castanera R."/>
            <person name="Culley D."/>
            <person name="Daum C."/>
            <person name="Ezra D."/>
            <person name="Gonzalez J."/>
            <person name="Henrissat B."/>
            <person name="Kuo A."/>
            <person name="Liang C."/>
            <person name="Lipzen A."/>
            <person name="Lutzoni F."/>
            <person name="Magnuson J."/>
            <person name="Mondo S."/>
            <person name="Nolan M."/>
            <person name="Ohm R."/>
            <person name="Pangilinan J."/>
            <person name="Park H.-J."/>
            <person name="Ramirez L."/>
            <person name="Alfaro M."/>
            <person name="Sun H."/>
            <person name="Tritt A."/>
            <person name="Yoshinaga Y."/>
            <person name="Zwiers L.-H."/>
            <person name="Turgeon B."/>
            <person name="Goodwin S."/>
            <person name="Spatafora J."/>
            <person name="Crous P."/>
            <person name="Grigoriev I."/>
        </authorList>
    </citation>
    <scope>NUCLEOTIDE SEQUENCE</scope>
    <source>
        <strain evidence="2">CBS 480.64</strain>
    </source>
</reference>
<proteinExistence type="predicted"/>
<organism evidence="2 3">
    <name type="scientific">Piedraia hortae CBS 480.64</name>
    <dbReference type="NCBI Taxonomy" id="1314780"/>
    <lineage>
        <taxon>Eukaryota</taxon>
        <taxon>Fungi</taxon>
        <taxon>Dikarya</taxon>
        <taxon>Ascomycota</taxon>
        <taxon>Pezizomycotina</taxon>
        <taxon>Dothideomycetes</taxon>
        <taxon>Dothideomycetidae</taxon>
        <taxon>Capnodiales</taxon>
        <taxon>Piedraiaceae</taxon>
        <taxon>Piedraia</taxon>
    </lineage>
</organism>
<name>A0A6A7C8N8_9PEZI</name>